<evidence type="ECO:0000256" key="1">
    <source>
        <dbReference type="ARBA" id="ARBA00007189"/>
    </source>
</evidence>
<dbReference type="EMBL" id="LSGP01000026">
    <property type="protein sequence ID" value="KYZ74931.1"/>
    <property type="molecule type" value="Genomic_DNA"/>
</dbReference>
<proteinExistence type="inferred from homology"/>
<dbReference type="STRING" id="1794912.AXX12_15235"/>
<evidence type="ECO:0000313" key="2">
    <source>
        <dbReference type="EMBL" id="KYZ74931.1"/>
    </source>
</evidence>
<sequence length="97" mass="10843">MRILIVGADYLGEIADRLSAMGITEIQHISGRKAVSGRKSQISCAVELVLVLVDRLNHNTMRQAKLTAKSKSIPIIFAKRSWCSIEQKLQRFFLDAS</sequence>
<comment type="caution">
    <text evidence="2">The sequence shown here is derived from an EMBL/GenBank/DDBJ whole genome shotgun (WGS) entry which is preliminary data.</text>
</comment>
<dbReference type="AlphaFoldDB" id="A0A154BM05"/>
<name>A0A154BM05_ANASB</name>
<evidence type="ECO:0000313" key="3">
    <source>
        <dbReference type="Proteomes" id="UP000076268"/>
    </source>
</evidence>
<dbReference type="Proteomes" id="UP000076268">
    <property type="component" value="Unassembled WGS sequence"/>
</dbReference>
<reference evidence="2 3" key="1">
    <citation type="submission" date="2016-02" db="EMBL/GenBank/DDBJ databases">
        <title>Anaerosporomusa subterraneum gen. nov., sp. nov., a spore-forming obligate anaerobe isolated from saprolite.</title>
        <authorList>
            <person name="Choi J.K."/>
            <person name="Shah M."/>
            <person name="Yee N."/>
        </authorList>
    </citation>
    <scope>NUCLEOTIDE SEQUENCE [LARGE SCALE GENOMIC DNA]</scope>
    <source>
        <strain evidence="2 3">RU4</strain>
    </source>
</reference>
<protein>
    <recommendedName>
        <fullName evidence="4">Dihydroorotate dehydrogenase</fullName>
    </recommendedName>
</protein>
<keyword evidence="3" id="KW-1185">Reference proteome</keyword>
<dbReference type="Pfam" id="PF10087">
    <property type="entry name" value="DUF2325"/>
    <property type="match status" value="1"/>
</dbReference>
<dbReference type="PIRSF" id="PIRSF020408">
    <property type="entry name" value="UCP020408"/>
    <property type="match status" value="1"/>
</dbReference>
<comment type="similarity">
    <text evidence="1">Belongs to the UPF0751 family.</text>
</comment>
<accession>A0A154BM05</accession>
<evidence type="ECO:0008006" key="4">
    <source>
        <dbReference type="Google" id="ProtNLM"/>
    </source>
</evidence>
<dbReference type="InterPro" id="IPR016772">
    <property type="entry name" value="UCP020408"/>
</dbReference>
<organism evidence="2 3">
    <name type="scientific">Anaerosporomusa subterranea</name>
    <dbReference type="NCBI Taxonomy" id="1794912"/>
    <lineage>
        <taxon>Bacteria</taxon>
        <taxon>Bacillati</taxon>
        <taxon>Bacillota</taxon>
        <taxon>Negativicutes</taxon>
        <taxon>Acetonemataceae</taxon>
        <taxon>Anaerosporomusa</taxon>
    </lineage>
</organism>
<dbReference type="RefSeq" id="WP_066245414.1">
    <property type="nucleotide sequence ID" value="NZ_LSGP01000026.1"/>
</dbReference>
<gene>
    <name evidence="2" type="ORF">AXX12_15235</name>
</gene>